<comment type="caution">
    <text evidence="2">The sequence shown here is derived from an EMBL/GenBank/DDBJ whole genome shotgun (WGS) entry which is preliminary data.</text>
</comment>
<reference evidence="2 3" key="1">
    <citation type="submission" date="2019-03" db="EMBL/GenBank/DDBJ databases">
        <title>First draft genome of Liparis tanakae, snailfish: a comprehensive survey of snailfish specific genes.</title>
        <authorList>
            <person name="Kim W."/>
            <person name="Song I."/>
            <person name="Jeong J.-H."/>
            <person name="Kim D."/>
            <person name="Kim S."/>
            <person name="Ryu S."/>
            <person name="Song J.Y."/>
            <person name="Lee S.K."/>
        </authorList>
    </citation>
    <scope>NUCLEOTIDE SEQUENCE [LARGE SCALE GENOMIC DNA]</scope>
    <source>
        <tissue evidence="2">Muscle</tissue>
    </source>
</reference>
<name>A0A4Z2EXA2_9TELE</name>
<organism evidence="2 3">
    <name type="scientific">Liparis tanakae</name>
    <name type="common">Tanaka's snailfish</name>
    <dbReference type="NCBI Taxonomy" id="230148"/>
    <lineage>
        <taxon>Eukaryota</taxon>
        <taxon>Metazoa</taxon>
        <taxon>Chordata</taxon>
        <taxon>Craniata</taxon>
        <taxon>Vertebrata</taxon>
        <taxon>Euteleostomi</taxon>
        <taxon>Actinopterygii</taxon>
        <taxon>Neopterygii</taxon>
        <taxon>Teleostei</taxon>
        <taxon>Neoteleostei</taxon>
        <taxon>Acanthomorphata</taxon>
        <taxon>Eupercaria</taxon>
        <taxon>Perciformes</taxon>
        <taxon>Cottioidei</taxon>
        <taxon>Cottales</taxon>
        <taxon>Liparidae</taxon>
        <taxon>Liparis</taxon>
    </lineage>
</organism>
<evidence type="ECO:0000313" key="3">
    <source>
        <dbReference type="Proteomes" id="UP000314294"/>
    </source>
</evidence>
<dbReference type="Proteomes" id="UP000314294">
    <property type="component" value="Unassembled WGS sequence"/>
</dbReference>
<sequence>MQRLINPSQNKSVILPLPQCNRRRPTQSVWTERRMPKPSLRLMSGEAFLLAAAAVENTADETETRTITAVILIPGQNKRLRQRDVGVCRAHGVEREAEPQRGKLRSLHGPFSCRLTLMVLKLQASSESRGPEDAQGTPKRSSLDVGVITTQL</sequence>
<evidence type="ECO:0000256" key="1">
    <source>
        <dbReference type="SAM" id="MobiDB-lite"/>
    </source>
</evidence>
<gene>
    <name evidence="2" type="ORF">EYF80_056401</name>
</gene>
<dbReference type="EMBL" id="SRLO01002244">
    <property type="protein sequence ID" value="TNN33438.1"/>
    <property type="molecule type" value="Genomic_DNA"/>
</dbReference>
<keyword evidence="3" id="KW-1185">Reference proteome</keyword>
<dbReference type="AlphaFoldDB" id="A0A4Z2EXA2"/>
<proteinExistence type="predicted"/>
<accession>A0A4Z2EXA2</accession>
<evidence type="ECO:0000313" key="2">
    <source>
        <dbReference type="EMBL" id="TNN33438.1"/>
    </source>
</evidence>
<protein>
    <submittedName>
        <fullName evidence="2">Uncharacterized protein</fullName>
    </submittedName>
</protein>
<feature type="region of interest" description="Disordered" evidence="1">
    <location>
        <begin position="124"/>
        <end position="152"/>
    </location>
</feature>